<evidence type="ECO:0000313" key="2">
    <source>
        <dbReference type="Proteomes" id="UP000182517"/>
    </source>
</evidence>
<dbReference type="KEGG" id="pef:A7E78_09385"/>
<evidence type="ECO:0000313" key="1">
    <source>
        <dbReference type="EMBL" id="APG28029.1"/>
    </source>
</evidence>
<dbReference type="EMBL" id="CP015519">
    <property type="protein sequence ID" value="APG28029.1"/>
    <property type="molecule type" value="Genomic_DNA"/>
</dbReference>
<accession>A0A1L3GQ13</accession>
<protein>
    <submittedName>
        <fullName evidence="1">Uncharacterized protein</fullName>
    </submittedName>
</protein>
<dbReference type="Proteomes" id="UP000182517">
    <property type="component" value="Chromosome"/>
</dbReference>
<reference evidence="1 2" key="1">
    <citation type="journal article" date="2017" name="Genome Announc.">
        <title>Complete Genome Sequences of Two Acetylene-Fermenting Pelobacter acetylenicus Strains.</title>
        <authorList>
            <person name="Sutton J.M."/>
            <person name="Baesman S.M."/>
            <person name="Fierst J.L."/>
            <person name="Poret-Peterson A.T."/>
            <person name="Oremland R.S."/>
            <person name="Dunlap D.S."/>
            <person name="Akob D.M."/>
        </authorList>
    </citation>
    <scope>NUCLEOTIDE SEQUENCE [LARGE SCALE GENOMIC DNA]</scope>
    <source>
        <strain evidence="1 2">SFB93</strain>
    </source>
</reference>
<organism evidence="1 2">
    <name type="scientific">Syntrophotalea acetylenivorans</name>
    <dbReference type="NCBI Taxonomy" id="1842532"/>
    <lineage>
        <taxon>Bacteria</taxon>
        <taxon>Pseudomonadati</taxon>
        <taxon>Thermodesulfobacteriota</taxon>
        <taxon>Desulfuromonadia</taxon>
        <taxon>Desulfuromonadales</taxon>
        <taxon>Syntrophotaleaceae</taxon>
        <taxon>Syntrophotalea</taxon>
    </lineage>
</organism>
<dbReference type="AlphaFoldDB" id="A0A1L3GQ13"/>
<name>A0A1L3GQ13_9BACT</name>
<proteinExistence type="predicted"/>
<gene>
    <name evidence="1" type="ORF">A7E78_09385</name>
</gene>
<sequence>MNKYADTDRPWIEKTRTWALKGFVAGFVGSADAEDEMGAICKAAAWRRLPYLIDSYKIKHHLKCSYSKPLADFTRQK</sequence>
<keyword evidence="2" id="KW-1185">Reference proteome</keyword>